<accession>A0A369JM21</accession>
<dbReference type="AlphaFoldDB" id="A0A369JM21"/>
<comment type="caution">
    <text evidence="2">The sequence shown here is derived from an EMBL/GenBank/DDBJ whole genome shotgun (WGS) entry which is preliminary data.</text>
</comment>
<protein>
    <submittedName>
        <fullName evidence="2">Cyclin-dependent kinase 6</fullName>
    </submittedName>
</protein>
<gene>
    <name evidence="2" type="primary">Cdk6</name>
    <name evidence="2" type="ORF">Hypma_012410</name>
</gene>
<evidence type="ECO:0000259" key="1">
    <source>
        <dbReference type="PROSITE" id="PS50011"/>
    </source>
</evidence>
<dbReference type="Gene3D" id="1.10.510.10">
    <property type="entry name" value="Transferase(Phosphotransferase) domain 1"/>
    <property type="match status" value="1"/>
</dbReference>
<keyword evidence="2" id="KW-0808">Transferase</keyword>
<dbReference type="GO" id="GO:0044773">
    <property type="term" value="P:mitotic DNA damage checkpoint signaling"/>
    <property type="evidence" value="ECO:0007669"/>
    <property type="project" value="TreeGrafter"/>
</dbReference>
<dbReference type="Proteomes" id="UP000076154">
    <property type="component" value="Unassembled WGS sequence"/>
</dbReference>
<dbReference type="GO" id="GO:0005524">
    <property type="term" value="F:ATP binding"/>
    <property type="evidence" value="ECO:0007669"/>
    <property type="project" value="InterPro"/>
</dbReference>
<dbReference type="Pfam" id="PF00069">
    <property type="entry name" value="Pkinase"/>
    <property type="match status" value="1"/>
</dbReference>
<dbReference type="InParanoid" id="A0A369JM21"/>
<dbReference type="InterPro" id="IPR000719">
    <property type="entry name" value="Prot_kinase_dom"/>
</dbReference>
<dbReference type="OrthoDB" id="2722301at2759"/>
<organism evidence="2 3">
    <name type="scientific">Hypsizygus marmoreus</name>
    <name type="common">White beech mushroom</name>
    <name type="synonym">Agaricus marmoreus</name>
    <dbReference type="NCBI Taxonomy" id="39966"/>
    <lineage>
        <taxon>Eukaryota</taxon>
        <taxon>Fungi</taxon>
        <taxon>Dikarya</taxon>
        <taxon>Basidiomycota</taxon>
        <taxon>Agaricomycotina</taxon>
        <taxon>Agaricomycetes</taxon>
        <taxon>Agaricomycetidae</taxon>
        <taxon>Agaricales</taxon>
        <taxon>Tricholomatineae</taxon>
        <taxon>Lyophyllaceae</taxon>
        <taxon>Hypsizygus</taxon>
    </lineage>
</organism>
<dbReference type="InterPro" id="IPR011009">
    <property type="entry name" value="Kinase-like_dom_sf"/>
</dbReference>
<keyword evidence="3" id="KW-1185">Reference proteome</keyword>
<reference evidence="2" key="1">
    <citation type="submission" date="2018-04" db="EMBL/GenBank/DDBJ databases">
        <title>Whole genome sequencing of Hypsizygus marmoreus.</title>
        <authorList>
            <person name="Choi I.-G."/>
            <person name="Min B."/>
            <person name="Kim J.-G."/>
            <person name="Kim S."/>
            <person name="Oh Y.-L."/>
            <person name="Kong W.-S."/>
            <person name="Park H."/>
            <person name="Jeong J."/>
            <person name="Song E.-S."/>
        </authorList>
    </citation>
    <scope>NUCLEOTIDE SEQUENCE [LARGE SCALE GENOMIC DNA]</scope>
    <source>
        <strain evidence="2">51987-8</strain>
    </source>
</reference>
<dbReference type="PANTHER" id="PTHR44167">
    <property type="entry name" value="OVARIAN-SPECIFIC SERINE/THREONINE-PROTEIN KINASE LOK-RELATED"/>
    <property type="match status" value="1"/>
</dbReference>
<dbReference type="SUPFAM" id="SSF56112">
    <property type="entry name" value="Protein kinase-like (PK-like)"/>
    <property type="match status" value="1"/>
</dbReference>
<dbReference type="GO" id="GO:0004674">
    <property type="term" value="F:protein serine/threonine kinase activity"/>
    <property type="evidence" value="ECO:0007669"/>
    <property type="project" value="TreeGrafter"/>
</dbReference>
<dbReference type="SMART" id="SM00220">
    <property type="entry name" value="S_TKc"/>
    <property type="match status" value="1"/>
</dbReference>
<sequence>MPEIIGGATMVRDLLYELRIYTHFAKLRDLETKIQTLECDSRLDDHEQSLQKRMSFWGSTTLRFWFINHGYTLYQTLCKDNDLVGSAHPTMTVSDPENIPFPYAYQGGDDDHKLYDIPALCTQLDTRGMVFYAQDAQGRHVALKAIRTLSEECRILQFLSRQPIPSSVHEFQHVLPVLDVLPFGRSGYSFAVMPRWGDCPTHPFPRTMKDVLLFMHCLLKALNYLHEHRIAHGDINPGNVLVNHFGRRFYDTSNPLRSDLQSRGLLTYALFDFGSSSIFPQTSKLQECRLPYHKSWSCTPGYFPSDTMQGEFDYNPFVHDVGMLGIMFCNEFQHLTIYVPILAPFLDRMVTRTLSRRFTASEALHHFEAWIYPQMTEEQLKIRTTPCPEDARDLYEVYDRWAGLDPEFIQKWAGLREPPIPFSVRLMRHLCDYEHLNAAIAEIRRIIYRGHQWIWRFLPSRF</sequence>
<name>A0A369JM21_HYPMA</name>
<keyword evidence="2" id="KW-0418">Kinase</keyword>
<dbReference type="GO" id="GO:0005634">
    <property type="term" value="C:nucleus"/>
    <property type="evidence" value="ECO:0007669"/>
    <property type="project" value="TreeGrafter"/>
</dbReference>
<dbReference type="PANTHER" id="PTHR44167:SF24">
    <property type="entry name" value="SERINE_THREONINE-PROTEIN KINASE CHK2"/>
    <property type="match status" value="1"/>
</dbReference>
<feature type="domain" description="Protein kinase" evidence="1">
    <location>
        <begin position="116"/>
        <end position="408"/>
    </location>
</feature>
<dbReference type="EMBL" id="LUEZ02000062">
    <property type="protein sequence ID" value="RDB20454.1"/>
    <property type="molecule type" value="Genomic_DNA"/>
</dbReference>
<dbReference type="PROSITE" id="PS50011">
    <property type="entry name" value="PROTEIN_KINASE_DOM"/>
    <property type="match status" value="1"/>
</dbReference>
<evidence type="ECO:0000313" key="2">
    <source>
        <dbReference type="EMBL" id="RDB20454.1"/>
    </source>
</evidence>
<evidence type="ECO:0000313" key="3">
    <source>
        <dbReference type="Proteomes" id="UP000076154"/>
    </source>
</evidence>
<proteinExistence type="predicted"/>